<comment type="caution">
    <text evidence="1">The sequence shown here is derived from an EMBL/GenBank/DDBJ whole genome shotgun (WGS) entry which is preliminary data.</text>
</comment>
<dbReference type="Pfam" id="PF07972">
    <property type="entry name" value="Flavodoxin_NdrI"/>
    <property type="match status" value="1"/>
</dbReference>
<dbReference type="InterPro" id="IPR029039">
    <property type="entry name" value="Flavoprotein-like_sf"/>
</dbReference>
<dbReference type="GO" id="GO:0010181">
    <property type="term" value="F:FMN binding"/>
    <property type="evidence" value="ECO:0007669"/>
    <property type="project" value="InterPro"/>
</dbReference>
<reference evidence="1 2" key="1">
    <citation type="submission" date="2018-03" db="EMBL/GenBank/DDBJ databases">
        <title>Draft genome of Deinococcus sp. OD32.</title>
        <authorList>
            <person name="Wang X.-P."/>
            <person name="Du Z.-J."/>
        </authorList>
    </citation>
    <scope>NUCLEOTIDE SEQUENCE [LARGE SCALE GENOMIC DNA]</scope>
    <source>
        <strain evidence="1 2">OD32</strain>
    </source>
</reference>
<dbReference type="EMBL" id="PYSV01000001">
    <property type="protein sequence ID" value="PTA69652.1"/>
    <property type="molecule type" value="Genomic_DNA"/>
</dbReference>
<dbReference type="RefSeq" id="WP_107136245.1">
    <property type="nucleotide sequence ID" value="NZ_PYSV01000001.1"/>
</dbReference>
<protein>
    <submittedName>
        <fullName evidence="1">Class Ib ribonucleoside-diphosphate reductase assembly flavoprotein NrdI</fullName>
    </submittedName>
</protein>
<gene>
    <name evidence="1" type="primary">nrdI</name>
    <name evidence="1" type="ORF">C8263_01120</name>
</gene>
<evidence type="ECO:0000313" key="2">
    <source>
        <dbReference type="Proteomes" id="UP000240317"/>
    </source>
</evidence>
<dbReference type="SUPFAM" id="SSF52218">
    <property type="entry name" value="Flavoproteins"/>
    <property type="match status" value="1"/>
</dbReference>
<dbReference type="NCBIfam" id="TIGR00333">
    <property type="entry name" value="nrdI"/>
    <property type="match status" value="1"/>
</dbReference>
<dbReference type="PANTHER" id="PTHR37297:SF1">
    <property type="entry name" value="PROTEIN NRDI"/>
    <property type="match status" value="1"/>
</dbReference>
<proteinExistence type="predicted"/>
<dbReference type="Proteomes" id="UP000240317">
    <property type="component" value="Unassembled WGS sequence"/>
</dbReference>
<name>A0A2T3WCT4_9DEIO</name>
<keyword evidence="2" id="KW-1185">Reference proteome</keyword>
<dbReference type="OrthoDB" id="350535at2"/>
<evidence type="ECO:0000313" key="1">
    <source>
        <dbReference type="EMBL" id="PTA69652.1"/>
    </source>
</evidence>
<dbReference type="AlphaFoldDB" id="A0A2T3WCT4"/>
<organism evidence="1 2">
    <name type="scientific">Deinococcus arcticus</name>
    <dbReference type="NCBI Taxonomy" id="2136176"/>
    <lineage>
        <taxon>Bacteria</taxon>
        <taxon>Thermotogati</taxon>
        <taxon>Deinococcota</taxon>
        <taxon>Deinococci</taxon>
        <taxon>Deinococcales</taxon>
        <taxon>Deinococcaceae</taxon>
        <taxon>Deinococcus</taxon>
    </lineage>
</organism>
<sequence length="142" mass="15066">MLLVVDSLTGNVRRFAQALAQEAGGLDLHEVRQGAPAAPYLLLTYTFGQGQVPASTQAFLALHGAGLRGVVASGSYHWGDHFARAGSVIAAQFRVPLVARINKAGTTADRAQVAAWVRAQVVPTVPHPHSPERSRPWTPGLN</sequence>
<accession>A0A2T3WCT4</accession>
<dbReference type="PANTHER" id="PTHR37297">
    <property type="entry name" value="PROTEIN NRDI"/>
    <property type="match status" value="1"/>
</dbReference>
<dbReference type="Gene3D" id="3.40.50.360">
    <property type="match status" value="1"/>
</dbReference>
<dbReference type="InterPro" id="IPR004465">
    <property type="entry name" value="RNR_NrdI"/>
</dbReference>